<proteinExistence type="predicted"/>
<accession>A0A8J4VJF4</accession>
<name>A0A8J4VJF4_9ROSI</name>
<reference evidence="1" key="1">
    <citation type="submission" date="2020-03" db="EMBL/GenBank/DDBJ databases">
        <title>Castanea mollissima Vanexum genome sequencing.</title>
        <authorList>
            <person name="Staton M."/>
        </authorList>
    </citation>
    <scope>NUCLEOTIDE SEQUENCE</scope>
    <source>
        <tissue evidence="1">Leaf</tissue>
    </source>
</reference>
<keyword evidence="2" id="KW-1185">Reference proteome</keyword>
<dbReference type="AlphaFoldDB" id="A0A8J4VJF4"/>
<comment type="caution">
    <text evidence="1">The sequence shown here is derived from an EMBL/GenBank/DDBJ whole genome shotgun (WGS) entry which is preliminary data.</text>
</comment>
<dbReference type="Proteomes" id="UP000737018">
    <property type="component" value="Unassembled WGS sequence"/>
</dbReference>
<organism evidence="1 2">
    <name type="scientific">Castanea mollissima</name>
    <name type="common">Chinese chestnut</name>
    <dbReference type="NCBI Taxonomy" id="60419"/>
    <lineage>
        <taxon>Eukaryota</taxon>
        <taxon>Viridiplantae</taxon>
        <taxon>Streptophyta</taxon>
        <taxon>Embryophyta</taxon>
        <taxon>Tracheophyta</taxon>
        <taxon>Spermatophyta</taxon>
        <taxon>Magnoliopsida</taxon>
        <taxon>eudicotyledons</taxon>
        <taxon>Gunneridae</taxon>
        <taxon>Pentapetalae</taxon>
        <taxon>rosids</taxon>
        <taxon>fabids</taxon>
        <taxon>Fagales</taxon>
        <taxon>Fagaceae</taxon>
        <taxon>Castanea</taxon>
    </lineage>
</organism>
<sequence>MKVAPLISTKIMKLLVASSLREEVLLLEKGYIPSECSTNVVASTVLRSQVLHFSVFHDSSRSAVKVRSQKALWQSLALNCLYRKDARQGNIVLKVEPYKFCSGYCCDPMHAGLGKSSRYMFAENWFSVLNMTPDFILISLLCLVNERVQWCIAKFLVVIYLHSTVHCSSRKMI</sequence>
<dbReference type="OrthoDB" id="10585955at2759"/>
<evidence type="ECO:0000313" key="2">
    <source>
        <dbReference type="Proteomes" id="UP000737018"/>
    </source>
</evidence>
<evidence type="ECO:0000313" key="1">
    <source>
        <dbReference type="EMBL" id="KAF3963478.1"/>
    </source>
</evidence>
<protein>
    <submittedName>
        <fullName evidence="1">Uncharacterized protein</fullName>
    </submittedName>
</protein>
<dbReference type="EMBL" id="JRKL02001533">
    <property type="protein sequence ID" value="KAF3963478.1"/>
    <property type="molecule type" value="Genomic_DNA"/>
</dbReference>
<gene>
    <name evidence="1" type="ORF">CMV_012140</name>
</gene>